<name>A0A9J6ECH1_RHIMP</name>
<dbReference type="Pfam" id="PF14529">
    <property type="entry name" value="Exo_endo_phos_2"/>
    <property type="match status" value="1"/>
</dbReference>
<keyword evidence="3" id="KW-1185">Reference proteome</keyword>
<protein>
    <recommendedName>
        <fullName evidence="1">Endonuclease/exonuclease/phosphatase domain-containing protein</fullName>
    </recommendedName>
</protein>
<dbReference type="SUPFAM" id="SSF56219">
    <property type="entry name" value="DNase I-like"/>
    <property type="match status" value="1"/>
</dbReference>
<gene>
    <name evidence="2" type="ORF">HPB51_020839</name>
</gene>
<evidence type="ECO:0000313" key="2">
    <source>
        <dbReference type="EMBL" id="KAH8031768.1"/>
    </source>
</evidence>
<sequence length="258" mass="29209">MQYIETLSKKKLPDVTALQEPYNHAKLPGYVMQCPFSESTGRSITMCIIVRRGIAFVEHKVDVSSDIDNALIEITLSKGITAKVFVINVYRTPSKRGLTHNFDCLFREAMAKAASKRLLNCGDFNALHTHWGYRNASPKGRRLAELVDNLGLTLLNEPMSHTRIGQGVCRNTTPDLFMCVNMDVASWENTFEDLGSDHRILNLVVGRNAEKSANRKVRIVDWDEFCKNRNIEKEDLIRDSCKKKVMVQGNPGRRGKSH</sequence>
<dbReference type="VEuPathDB" id="VectorBase:LOC119168327"/>
<dbReference type="InterPro" id="IPR005135">
    <property type="entry name" value="Endo/exonuclease/phosphatase"/>
</dbReference>
<reference evidence="2" key="1">
    <citation type="journal article" date="2020" name="Cell">
        <title>Large-Scale Comparative Analyses of Tick Genomes Elucidate Their Genetic Diversity and Vector Capacities.</title>
        <authorList>
            <consortium name="Tick Genome and Microbiome Consortium (TIGMIC)"/>
            <person name="Jia N."/>
            <person name="Wang J."/>
            <person name="Shi W."/>
            <person name="Du L."/>
            <person name="Sun Y."/>
            <person name="Zhan W."/>
            <person name="Jiang J.F."/>
            <person name="Wang Q."/>
            <person name="Zhang B."/>
            <person name="Ji P."/>
            <person name="Bell-Sakyi L."/>
            <person name="Cui X.M."/>
            <person name="Yuan T.T."/>
            <person name="Jiang B.G."/>
            <person name="Yang W.F."/>
            <person name="Lam T.T."/>
            <person name="Chang Q.C."/>
            <person name="Ding S.J."/>
            <person name="Wang X.J."/>
            <person name="Zhu J.G."/>
            <person name="Ruan X.D."/>
            <person name="Zhao L."/>
            <person name="Wei J.T."/>
            <person name="Ye R.Z."/>
            <person name="Que T.C."/>
            <person name="Du C.H."/>
            <person name="Zhou Y.H."/>
            <person name="Cheng J.X."/>
            <person name="Dai P.F."/>
            <person name="Guo W.B."/>
            <person name="Han X.H."/>
            <person name="Huang E.J."/>
            <person name="Li L.F."/>
            <person name="Wei W."/>
            <person name="Gao Y.C."/>
            <person name="Liu J.Z."/>
            <person name="Shao H.Z."/>
            <person name="Wang X."/>
            <person name="Wang C.C."/>
            <person name="Yang T.C."/>
            <person name="Huo Q.B."/>
            <person name="Li W."/>
            <person name="Chen H.Y."/>
            <person name="Chen S.E."/>
            <person name="Zhou L.G."/>
            <person name="Ni X.B."/>
            <person name="Tian J.H."/>
            <person name="Sheng Y."/>
            <person name="Liu T."/>
            <person name="Pan Y.S."/>
            <person name="Xia L.Y."/>
            <person name="Li J."/>
            <person name="Zhao F."/>
            <person name="Cao W.C."/>
        </authorList>
    </citation>
    <scope>NUCLEOTIDE SEQUENCE</scope>
    <source>
        <strain evidence="2">Rmic-2018</strain>
    </source>
</reference>
<organism evidence="2 3">
    <name type="scientific">Rhipicephalus microplus</name>
    <name type="common">Cattle tick</name>
    <name type="synonym">Boophilus microplus</name>
    <dbReference type="NCBI Taxonomy" id="6941"/>
    <lineage>
        <taxon>Eukaryota</taxon>
        <taxon>Metazoa</taxon>
        <taxon>Ecdysozoa</taxon>
        <taxon>Arthropoda</taxon>
        <taxon>Chelicerata</taxon>
        <taxon>Arachnida</taxon>
        <taxon>Acari</taxon>
        <taxon>Parasitiformes</taxon>
        <taxon>Ixodida</taxon>
        <taxon>Ixodoidea</taxon>
        <taxon>Ixodidae</taxon>
        <taxon>Rhipicephalinae</taxon>
        <taxon>Rhipicephalus</taxon>
        <taxon>Boophilus</taxon>
    </lineage>
</organism>
<dbReference type="InterPro" id="IPR036691">
    <property type="entry name" value="Endo/exonu/phosph_ase_sf"/>
</dbReference>
<dbReference type="GO" id="GO:0003824">
    <property type="term" value="F:catalytic activity"/>
    <property type="evidence" value="ECO:0007669"/>
    <property type="project" value="InterPro"/>
</dbReference>
<feature type="domain" description="Endonuclease/exonuclease/phosphatase" evidence="1">
    <location>
        <begin position="85"/>
        <end position="200"/>
    </location>
</feature>
<proteinExistence type="predicted"/>
<dbReference type="Gene3D" id="3.60.10.10">
    <property type="entry name" value="Endonuclease/exonuclease/phosphatase"/>
    <property type="match status" value="1"/>
</dbReference>
<evidence type="ECO:0000313" key="3">
    <source>
        <dbReference type="Proteomes" id="UP000821866"/>
    </source>
</evidence>
<dbReference type="AlphaFoldDB" id="A0A9J6ECH1"/>
<reference evidence="2" key="2">
    <citation type="submission" date="2021-09" db="EMBL/GenBank/DDBJ databases">
        <authorList>
            <person name="Jia N."/>
            <person name="Wang J."/>
            <person name="Shi W."/>
            <person name="Du L."/>
            <person name="Sun Y."/>
            <person name="Zhan W."/>
            <person name="Jiang J."/>
            <person name="Wang Q."/>
            <person name="Zhang B."/>
            <person name="Ji P."/>
            <person name="Sakyi L.B."/>
            <person name="Cui X."/>
            <person name="Yuan T."/>
            <person name="Jiang B."/>
            <person name="Yang W."/>
            <person name="Lam T.T.-Y."/>
            <person name="Chang Q."/>
            <person name="Ding S."/>
            <person name="Wang X."/>
            <person name="Zhu J."/>
            <person name="Ruan X."/>
            <person name="Zhao L."/>
            <person name="Wei J."/>
            <person name="Que T."/>
            <person name="Du C."/>
            <person name="Cheng J."/>
            <person name="Dai P."/>
            <person name="Han X."/>
            <person name="Huang E."/>
            <person name="Gao Y."/>
            <person name="Liu J."/>
            <person name="Shao H."/>
            <person name="Ye R."/>
            <person name="Li L."/>
            <person name="Wei W."/>
            <person name="Wang X."/>
            <person name="Wang C."/>
            <person name="Huo Q."/>
            <person name="Li W."/>
            <person name="Guo W."/>
            <person name="Chen H."/>
            <person name="Chen S."/>
            <person name="Zhou L."/>
            <person name="Zhou L."/>
            <person name="Ni X."/>
            <person name="Tian J."/>
            <person name="Zhou Y."/>
            <person name="Sheng Y."/>
            <person name="Liu T."/>
            <person name="Pan Y."/>
            <person name="Xia L."/>
            <person name="Li J."/>
            <person name="Zhao F."/>
            <person name="Cao W."/>
        </authorList>
    </citation>
    <scope>NUCLEOTIDE SEQUENCE</scope>
    <source>
        <strain evidence="2">Rmic-2018</strain>
        <tissue evidence="2">Larvae</tissue>
    </source>
</reference>
<dbReference type="Proteomes" id="UP000821866">
    <property type="component" value="Chromosome 3"/>
</dbReference>
<evidence type="ECO:0000259" key="1">
    <source>
        <dbReference type="Pfam" id="PF14529"/>
    </source>
</evidence>
<comment type="caution">
    <text evidence="2">The sequence shown here is derived from an EMBL/GenBank/DDBJ whole genome shotgun (WGS) entry which is preliminary data.</text>
</comment>
<dbReference type="EMBL" id="JABSTU010000005">
    <property type="protein sequence ID" value="KAH8031768.1"/>
    <property type="molecule type" value="Genomic_DNA"/>
</dbReference>
<accession>A0A9J6ECH1</accession>